<dbReference type="SUPFAM" id="SSF56219">
    <property type="entry name" value="DNase I-like"/>
    <property type="match status" value="1"/>
</dbReference>
<accession>A0AAV0WMY6</accession>
<evidence type="ECO:0000313" key="1">
    <source>
        <dbReference type="EMBL" id="CAI6357329.1"/>
    </source>
</evidence>
<dbReference type="InterPro" id="IPR036691">
    <property type="entry name" value="Endo/exonu/phosph_ase_sf"/>
</dbReference>
<dbReference type="Proteomes" id="UP001160148">
    <property type="component" value="Unassembled WGS sequence"/>
</dbReference>
<dbReference type="AlphaFoldDB" id="A0AAV0WMY6"/>
<keyword evidence="2" id="KW-1185">Reference proteome</keyword>
<protein>
    <recommendedName>
        <fullName evidence="3">Endonuclease/exonuclease/phosphatase domain-containing protein</fullName>
    </recommendedName>
</protein>
<organism evidence="1 2">
    <name type="scientific">Macrosiphum euphorbiae</name>
    <name type="common">potato aphid</name>
    <dbReference type="NCBI Taxonomy" id="13131"/>
    <lineage>
        <taxon>Eukaryota</taxon>
        <taxon>Metazoa</taxon>
        <taxon>Ecdysozoa</taxon>
        <taxon>Arthropoda</taxon>
        <taxon>Hexapoda</taxon>
        <taxon>Insecta</taxon>
        <taxon>Pterygota</taxon>
        <taxon>Neoptera</taxon>
        <taxon>Paraneoptera</taxon>
        <taxon>Hemiptera</taxon>
        <taxon>Sternorrhyncha</taxon>
        <taxon>Aphidomorpha</taxon>
        <taxon>Aphidoidea</taxon>
        <taxon>Aphididae</taxon>
        <taxon>Macrosiphini</taxon>
        <taxon>Macrosiphum</taxon>
    </lineage>
</organism>
<comment type="caution">
    <text evidence="1">The sequence shown here is derived from an EMBL/GenBank/DDBJ whole genome shotgun (WGS) entry which is preliminary data.</text>
</comment>
<gene>
    <name evidence="1" type="ORF">MEUPH1_LOCUS12966</name>
</gene>
<evidence type="ECO:0008006" key="3">
    <source>
        <dbReference type="Google" id="ProtNLM"/>
    </source>
</evidence>
<name>A0AAV0WMY6_9HEMI</name>
<sequence>METSNTYSICATDSPTHYSYNSLHRPEILDIALVNLHHREYFLTNHNELTSDHNPIVMTISDFPITINPPAARKRINWKKFEQELSLKSPKLTTKLSSPTEIDNEVDSFTTLIQSSTEKCFYLINKPQTREPLSPDILNEGHNTRTIFR</sequence>
<reference evidence="1 2" key="1">
    <citation type="submission" date="2023-01" db="EMBL/GenBank/DDBJ databases">
        <authorList>
            <person name="Whitehead M."/>
        </authorList>
    </citation>
    <scope>NUCLEOTIDE SEQUENCE [LARGE SCALE GENOMIC DNA]</scope>
</reference>
<evidence type="ECO:0000313" key="2">
    <source>
        <dbReference type="Proteomes" id="UP001160148"/>
    </source>
</evidence>
<proteinExistence type="predicted"/>
<dbReference type="EMBL" id="CARXXK010000002">
    <property type="protein sequence ID" value="CAI6357329.1"/>
    <property type="molecule type" value="Genomic_DNA"/>
</dbReference>